<dbReference type="SUPFAM" id="SSF52540">
    <property type="entry name" value="P-loop containing nucleoside triphosphate hydrolases"/>
    <property type="match status" value="1"/>
</dbReference>
<proteinExistence type="predicted"/>
<dbReference type="GO" id="GO:0043531">
    <property type="term" value="F:ADP binding"/>
    <property type="evidence" value="ECO:0007669"/>
    <property type="project" value="InterPro"/>
</dbReference>
<sequence length="292" mass="32579">IPLPLFFSPCDYHGHYAYSSLRVVLTFVSRPTLHDKLREQIGPPRADADGQGPRIAVVWGIGGVGKSQLVLDYHLRHRHEYSASFWVDASRKQTIDRDFLAISKVLFNVPDSTKDDVRVEDAILAVKKWFSGGSGRWIFVFDGADNIGEPALEGNVDITHYFPDVSSIDIILVSRSGRVAKMVHEPVRVAELETEQAKHLFLARAGLGPTIARDAIAEEIVTTLGCLALALSLSGTYVSKTARLKKNLDEYLKEYRQRRKQILSRKPALVKEYGESVLTTWETTYDAIVQGG</sequence>
<evidence type="ECO:0000313" key="3">
    <source>
        <dbReference type="Proteomes" id="UP001055219"/>
    </source>
</evidence>
<dbReference type="OrthoDB" id="5086500at2759"/>
<feature type="domain" description="NB-ARC" evidence="1">
    <location>
        <begin position="52"/>
        <end position="203"/>
    </location>
</feature>
<gene>
    <name evidence="2" type="ORF">J7T54_001131</name>
</gene>
<name>A0A9P9XT39_9HYPO</name>
<evidence type="ECO:0000313" key="2">
    <source>
        <dbReference type="EMBL" id="KAI6777522.1"/>
    </source>
</evidence>
<evidence type="ECO:0000259" key="1">
    <source>
        <dbReference type="Pfam" id="PF00931"/>
    </source>
</evidence>
<dbReference type="InterPro" id="IPR002182">
    <property type="entry name" value="NB-ARC"/>
</dbReference>
<dbReference type="AlphaFoldDB" id="A0A9P9XT39"/>
<dbReference type="EMBL" id="JAGIXG020000254">
    <property type="protein sequence ID" value="KAI6777522.1"/>
    <property type="molecule type" value="Genomic_DNA"/>
</dbReference>
<feature type="non-terminal residue" evidence="2">
    <location>
        <position position="292"/>
    </location>
</feature>
<reference evidence="2" key="1">
    <citation type="journal article" date="2021" name="J Fungi (Basel)">
        <title>Genomic and Metabolomic Analyses of the Marine Fungus Emericellopsis cladophorae: Insights into Saltwater Adaptability Mechanisms and Its Biosynthetic Potential.</title>
        <authorList>
            <person name="Goncalves M.F.M."/>
            <person name="Hilario S."/>
            <person name="Van de Peer Y."/>
            <person name="Esteves A.C."/>
            <person name="Alves A."/>
        </authorList>
    </citation>
    <scope>NUCLEOTIDE SEQUENCE</scope>
    <source>
        <strain evidence="2">MUM 19.33</strain>
    </source>
</reference>
<comment type="caution">
    <text evidence="2">The sequence shown here is derived from an EMBL/GenBank/DDBJ whole genome shotgun (WGS) entry which is preliminary data.</text>
</comment>
<reference evidence="2" key="2">
    <citation type="submission" date="2022-07" db="EMBL/GenBank/DDBJ databases">
        <authorList>
            <person name="Goncalves M.F.M."/>
            <person name="Hilario S."/>
            <person name="Van De Peer Y."/>
            <person name="Esteves A.C."/>
            <person name="Alves A."/>
        </authorList>
    </citation>
    <scope>NUCLEOTIDE SEQUENCE</scope>
    <source>
        <strain evidence="2">MUM 19.33</strain>
    </source>
</reference>
<dbReference type="Gene3D" id="3.40.50.300">
    <property type="entry name" value="P-loop containing nucleotide triphosphate hydrolases"/>
    <property type="match status" value="1"/>
</dbReference>
<dbReference type="PANTHER" id="PTHR35205">
    <property type="entry name" value="NB-ARC AND TPR DOMAIN PROTEIN"/>
    <property type="match status" value="1"/>
</dbReference>
<dbReference type="RefSeq" id="XP_051358378.1">
    <property type="nucleotide sequence ID" value="XM_051510753.1"/>
</dbReference>
<dbReference type="Proteomes" id="UP001055219">
    <property type="component" value="Unassembled WGS sequence"/>
</dbReference>
<organism evidence="2 3">
    <name type="scientific">Emericellopsis cladophorae</name>
    <dbReference type="NCBI Taxonomy" id="2686198"/>
    <lineage>
        <taxon>Eukaryota</taxon>
        <taxon>Fungi</taxon>
        <taxon>Dikarya</taxon>
        <taxon>Ascomycota</taxon>
        <taxon>Pezizomycotina</taxon>
        <taxon>Sordariomycetes</taxon>
        <taxon>Hypocreomycetidae</taxon>
        <taxon>Hypocreales</taxon>
        <taxon>Bionectriaceae</taxon>
        <taxon>Emericellopsis</taxon>
    </lineage>
</organism>
<protein>
    <recommendedName>
        <fullName evidence="1">NB-ARC domain-containing protein</fullName>
    </recommendedName>
</protein>
<dbReference type="Pfam" id="PF00931">
    <property type="entry name" value="NB-ARC"/>
    <property type="match status" value="1"/>
</dbReference>
<keyword evidence="3" id="KW-1185">Reference proteome</keyword>
<feature type="non-terminal residue" evidence="2">
    <location>
        <position position="1"/>
    </location>
</feature>
<dbReference type="PANTHER" id="PTHR35205:SF1">
    <property type="entry name" value="ZU5 DOMAIN-CONTAINING PROTEIN"/>
    <property type="match status" value="1"/>
</dbReference>
<dbReference type="InterPro" id="IPR027417">
    <property type="entry name" value="P-loop_NTPase"/>
</dbReference>
<dbReference type="GeneID" id="75827650"/>
<accession>A0A9P9XT39</accession>